<proteinExistence type="predicted"/>
<name>A0A0P7YDS8_9BACT</name>
<gene>
    <name evidence="1" type="ORF">HLUCCX10_04560</name>
</gene>
<dbReference type="EMBL" id="LJXT01000019">
    <property type="protein sequence ID" value="KPQ18830.1"/>
    <property type="molecule type" value="Genomic_DNA"/>
</dbReference>
<dbReference type="eggNOG" id="ENOG502Z9SZ">
    <property type="taxonomic scope" value="Bacteria"/>
</dbReference>
<evidence type="ECO:0008006" key="3">
    <source>
        <dbReference type="Google" id="ProtNLM"/>
    </source>
</evidence>
<dbReference type="PROSITE" id="PS51257">
    <property type="entry name" value="PROKAR_LIPOPROTEIN"/>
    <property type="match status" value="1"/>
</dbReference>
<evidence type="ECO:0000313" key="2">
    <source>
        <dbReference type="Proteomes" id="UP000050421"/>
    </source>
</evidence>
<organism evidence="1 2">
    <name type="scientific">Algoriphagus marincola HL-49</name>
    <dbReference type="NCBI Taxonomy" id="1305737"/>
    <lineage>
        <taxon>Bacteria</taxon>
        <taxon>Pseudomonadati</taxon>
        <taxon>Bacteroidota</taxon>
        <taxon>Cytophagia</taxon>
        <taxon>Cytophagales</taxon>
        <taxon>Cyclobacteriaceae</taxon>
        <taxon>Algoriphagus</taxon>
    </lineage>
</organism>
<comment type="caution">
    <text evidence="1">The sequence shown here is derived from an EMBL/GenBank/DDBJ whole genome shotgun (WGS) entry which is preliminary data.</text>
</comment>
<dbReference type="AlphaFoldDB" id="A0A0P7YDS8"/>
<evidence type="ECO:0000313" key="1">
    <source>
        <dbReference type="EMBL" id="KPQ18830.1"/>
    </source>
</evidence>
<accession>A0A0P7YDS8</accession>
<dbReference type="Proteomes" id="UP000050421">
    <property type="component" value="Unassembled WGS sequence"/>
</dbReference>
<dbReference type="InterPro" id="IPR045444">
    <property type="entry name" value="DUF6503"/>
</dbReference>
<sequence length="221" mass="25955">MRALICLCTVLIFSCSSRQNDEWTGPQLIQKSIQFHDPAGNWAKFKGTLEIEDSLPADRPPRKYAVSFDNELSKVIYRKDDLHFIVWNDSVQVFEGEIDQDRAIMLRNYYSYLWGLPMKLQDPNTIIEKEIKTEVLNGVDYWVVRVPYEKDVWYFYLDKESFEMKAYKFYQDEAAQKGEIIYLDGLLEVSDMKIPKARAWYRTEKNEFLGTDILVKASEGA</sequence>
<dbReference type="OrthoDB" id="1489248at2"/>
<dbReference type="STRING" id="1305737.GCA_000526355_01170"/>
<reference evidence="1 2" key="1">
    <citation type="submission" date="2015-09" db="EMBL/GenBank/DDBJ databases">
        <title>Identification and resolution of microdiversity through metagenomic sequencing of parallel consortia.</title>
        <authorList>
            <person name="Nelson W.C."/>
            <person name="Romine M.F."/>
            <person name="Lindemann S.R."/>
        </authorList>
    </citation>
    <scope>NUCLEOTIDE SEQUENCE [LARGE SCALE GENOMIC DNA]</scope>
    <source>
        <strain evidence="1">HL-49</strain>
    </source>
</reference>
<dbReference type="PATRIC" id="fig|1305737.6.peg.1564"/>
<protein>
    <recommendedName>
        <fullName evidence="3">Lipoprotein</fullName>
    </recommendedName>
</protein>
<dbReference type="Pfam" id="PF20113">
    <property type="entry name" value="DUF6503"/>
    <property type="match status" value="1"/>
</dbReference>